<proteinExistence type="predicted"/>
<evidence type="ECO:0000313" key="1">
    <source>
        <dbReference type="EMBL" id="CUP23143.1"/>
    </source>
</evidence>
<protein>
    <submittedName>
        <fullName evidence="1">Uncharacterized protein</fullName>
    </submittedName>
</protein>
<dbReference type="AlphaFoldDB" id="A0A174LG81"/>
<name>A0A174LG81_ANAHA</name>
<reference evidence="1 2" key="1">
    <citation type="submission" date="2015-09" db="EMBL/GenBank/DDBJ databases">
        <authorList>
            <consortium name="Pathogen Informatics"/>
        </authorList>
    </citation>
    <scope>NUCLEOTIDE SEQUENCE [LARGE SCALE GENOMIC DNA]</scope>
    <source>
        <strain evidence="1 2">2789STDY5834908</strain>
    </source>
</reference>
<organism evidence="1 2">
    <name type="scientific">Anaerostipes hadrus</name>
    <dbReference type="NCBI Taxonomy" id="649756"/>
    <lineage>
        <taxon>Bacteria</taxon>
        <taxon>Bacillati</taxon>
        <taxon>Bacillota</taxon>
        <taxon>Clostridia</taxon>
        <taxon>Lachnospirales</taxon>
        <taxon>Lachnospiraceae</taxon>
        <taxon>Anaerostipes</taxon>
    </lineage>
</organism>
<accession>A0A174LG81</accession>
<dbReference type="Proteomes" id="UP000095564">
    <property type="component" value="Unassembled WGS sequence"/>
</dbReference>
<evidence type="ECO:0000313" key="2">
    <source>
        <dbReference type="Proteomes" id="UP000095564"/>
    </source>
</evidence>
<dbReference type="EMBL" id="CZAU01000006">
    <property type="protein sequence ID" value="CUP23143.1"/>
    <property type="molecule type" value="Genomic_DNA"/>
</dbReference>
<gene>
    <name evidence="1" type="ORF">ERS852520_00892</name>
</gene>
<sequence length="82" mass="9312">MSIREEKDVKKNQDEEINKEIVKSVISRGIPVEKFFELGGEIIKLDPSPNSTHVNVFEMAGIDPKKVEENTKLINDLINSMN</sequence>